<accession>A0A3L7J8E7</accession>
<dbReference type="PANTHER" id="PTHR43320:SF3">
    <property type="entry name" value="CARBOHYDRATE KINASE PFKB DOMAIN-CONTAINING PROTEIN"/>
    <property type="match status" value="1"/>
</dbReference>
<dbReference type="InterPro" id="IPR011611">
    <property type="entry name" value="PfkB_dom"/>
</dbReference>
<organism evidence="5 6">
    <name type="scientific">Notoacmeibacter ruber</name>
    <dbReference type="NCBI Taxonomy" id="2670375"/>
    <lineage>
        <taxon>Bacteria</taxon>
        <taxon>Pseudomonadati</taxon>
        <taxon>Pseudomonadota</taxon>
        <taxon>Alphaproteobacteria</taxon>
        <taxon>Hyphomicrobiales</taxon>
        <taxon>Notoacmeibacteraceae</taxon>
        <taxon>Notoacmeibacter</taxon>
    </lineage>
</organism>
<dbReference type="InterPro" id="IPR029056">
    <property type="entry name" value="Ribokinase-like"/>
</dbReference>
<dbReference type="GO" id="GO:0016301">
    <property type="term" value="F:kinase activity"/>
    <property type="evidence" value="ECO:0007669"/>
    <property type="project" value="UniProtKB-KW"/>
</dbReference>
<evidence type="ECO:0000256" key="2">
    <source>
        <dbReference type="ARBA" id="ARBA00022679"/>
    </source>
</evidence>
<keyword evidence="6" id="KW-1185">Reference proteome</keyword>
<comment type="similarity">
    <text evidence="1">Belongs to the carbohydrate kinase PfkB family.</text>
</comment>
<dbReference type="SUPFAM" id="SSF53613">
    <property type="entry name" value="Ribokinase-like"/>
    <property type="match status" value="1"/>
</dbReference>
<gene>
    <name evidence="5" type="ORF">D8780_00445</name>
</gene>
<dbReference type="Pfam" id="PF00294">
    <property type="entry name" value="PfkB"/>
    <property type="match status" value="1"/>
</dbReference>
<evidence type="ECO:0000313" key="5">
    <source>
        <dbReference type="EMBL" id="RLQ86896.1"/>
    </source>
</evidence>
<proteinExistence type="inferred from homology"/>
<evidence type="ECO:0000256" key="3">
    <source>
        <dbReference type="ARBA" id="ARBA00022777"/>
    </source>
</evidence>
<evidence type="ECO:0000259" key="4">
    <source>
        <dbReference type="Pfam" id="PF00294"/>
    </source>
</evidence>
<evidence type="ECO:0000313" key="6">
    <source>
        <dbReference type="Proteomes" id="UP000281094"/>
    </source>
</evidence>
<comment type="caution">
    <text evidence="5">The sequence shown here is derived from an EMBL/GenBank/DDBJ whole genome shotgun (WGS) entry which is preliminary data.</text>
</comment>
<dbReference type="InterPro" id="IPR002173">
    <property type="entry name" value="Carboh/pur_kinase_PfkB_CS"/>
</dbReference>
<reference evidence="5 6" key="1">
    <citation type="submission" date="2018-10" db="EMBL/GenBank/DDBJ databases">
        <title>Notoacmeibacter sp. M2BS9Y-3-1, whole genome shotgun sequence.</title>
        <authorList>
            <person name="Tuo L."/>
        </authorList>
    </citation>
    <scope>NUCLEOTIDE SEQUENCE [LARGE SCALE GENOMIC DNA]</scope>
    <source>
        <strain evidence="5 6">M2BS9Y-3-1</strain>
    </source>
</reference>
<evidence type="ECO:0000256" key="1">
    <source>
        <dbReference type="ARBA" id="ARBA00010688"/>
    </source>
</evidence>
<dbReference type="EMBL" id="RCWN01000001">
    <property type="protein sequence ID" value="RLQ86896.1"/>
    <property type="molecule type" value="Genomic_DNA"/>
</dbReference>
<dbReference type="InterPro" id="IPR052700">
    <property type="entry name" value="Carb_kinase_PfkB-like"/>
</dbReference>
<keyword evidence="2" id="KW-0808">Transferase</keyword>
<name>A0A3L7J8E7_9HYPH</name>
<sequence>MSDGPFHHVLCIGNAMVDMLATCDDAFLAQHEIIKGAMNLVDAERSAKLYNAMGPSETMSGGSAGNTAAAIAALGGTVAYIGKVADDQLGTIFGHDIRALGASFNTPPLLGGDPTARCMIFVTPDGERSMNTYLGACTELTEDDIAEETVSDCALTYFEGYLWDPPHAKAAIRKAADLAHKHGRQVAMSLSDPFCVDRYREEFLGLLRDGTVDIVFANETELLSLYQSENFDEALGQLAADCVLATVTRGPEGSVVVKDGERYDIPAFMAAVRRDTTGAGDLYAAGFLHGLATGRSLPDSAALGNFCAGVIIEQMGPRPPQNLAELARSANKL</sequence>
<dbReference type="Proteomes" id="UP000281094">
    <property type="component" value="Unassembled WGS sequence"/>
</dbReference>
<dbReference type="RefSeq" id="WP_121643865.1">
    <property type="nucleotide sequence ID" value="NZ_RCWN01000001.1"/>
</dbReference>
<protein>
    <submittedName>
        <fullName evidence="5">Adenosine kinase</fullName>
    </submittedName>
</protein>
<dbReference type="Gene3D" id="3.40.1190.20">
    <property type="match status" value="1"/>
</dbReference>
<dbReference type="PROSITE" id="PS00584">
    <property type="entry name" value="PFKB_KINASES_2"/>
    <property type="match status" value="1"/>
</dbReference>
<feature type="domain" description="Carbohydrate kinase PfkB" evidence="4">
    <location>
        <begin position="60"/>
        <end position="320"/>
    </location>
</feature>
<dbReference type="CDD" id="cd01168">
    <property type="entry name" value="adenosine_kinase"/>
    <property type="match status" value="1"/>
</dbReference>
<dbReference type="AlphaFoldDB" id="A0A3L7J8E7"/>
<keyword evidence="3 5" id="KW-0418">Kinase</keyword>
<dbReference type="PANTHER" id="PTHR43320">
    <property type="entry name" value="SUGAR KINASE"/>
    <property type="match status" value="1"/>
</dbReference>